<evidence type="ECO:0000256" key="1">
    <source>
        <dbReference type="SAM" id="MobiDB-lite"/>
    </source>
</evidence>
<name>A0A9N8E112_9STRA</name>
<feature type="compositionally biased region" description="Basic and acidic residues" evidence="1">
    <location>
        <begin position="1"/>
        <end position="15"/>
    </location>
</feature>
<comment type="caution">
    <text evidence="2">The sequence shown here is derived from an EMBL/GenBank/DDBJ whole genome shotgun (WGS) entry which is preliminary data.</text>
</comment>
<dbReference type="AlphaFoldDB" id="A0A9N8E112"/>
<sequence length="168" mass="18714">MVNESNEKKNNASKEEDLEFASTQEEAGDGEEDTEVMNPEDQKDPSSNIAIGVPTEDNATDSSTIIDDSTEDDIKGTDVDEQSHLVDFEEPIELEQGKRAEEQDELERGNEEQDELEQSKQAEGFRNEGTEGVVVQISDIEHDGTVPRSSYAKPQYSHSWCQSDSRSV</sequence>
<reference evidence="2" key="1">
    <citation type="submission" date="2020-06" db="EMBL/GenBank/DDBJ databases">
        <authorList>
            <consortium name="Plant Systems Biology data submission"/>
        </authorList>
    </citation>
    <scope>NUCLEOTIDE SEQUENCE</scope>
    <source>
        <strain evidence="2">D6</strain>
    </source>
</reference>
<keyword evidence="3" id="KW-1185">Reference proteome</keyword>
<dbReference type="Proteomes" id="UP001153069">
    <property type="component" value="Unassembled WGS sequence"/>
</dbReference>
<feature type="region of interest" description="Disordered" evidence="1">
    <location>
        <begin position="1"/>
        <end position="168"/>
    </location>
</feature>
<feature type="compositionally biased region" description="Basic and acidic residues" evidence="1">
    <location>
        <begin position="95"/>
        <end position="129"/>
    </location>
</feature>
<feature type="compositionally biased region" description="Acidic residues" evidence="1">
    <location>
        <begin position="26"/>
        <end position="35"/>
    </location>
</feature>
<evidence type="ECO:0000313" key="2">
    <source>
        <dbReference type="EMBL" id="CAB9510541.1"/>
    </source>
</evidence>
<gene>
    <name evidence="2" type="ORF">SEMRO_441_G143610.1</name>
</gene>
<feature type="compositionally biased region" description="Basic and acidic residues" evidence="1">
    <location>
        <begin position="72"/>
        <end position="87"/>
    </location>
</feature>
<organism evidence="2 3">
    <name type="scientific">Seminavis robusta</name>
    <dbReference type="NCBI Taxonomy" id="568900"/>
    <lineage>
        <taxon>Eukaryota</taxon>
        <taxon>Sar</taxon>
        <taxon>Stramenopiles</taxon>
        <taxon>Ochrophyta</taxon>
        <taxon>Bacillariophyta</taxon>
        <taxon>Bacillariophyceae</taxon>
        <taxon>Bacillariophycidae</taxon>
        <taxon>Naviculales</taxon>
        <taxon>Naviculaceae</taxon>
        <taxon>Seminavis</taxon>
    </lineage>
</organism>
<dbReference type="EMBL" id="CAICTM010000440">
    <property type="protein sequence ID" value="CAB9510541.1"/>
    <property type="molecule type" value="Genomic_DNA"/>
</dbReference>
<feature type="compositionally biased region" description="Polar residues" evidence="1">
    <location>
        <begin position="156"/>
        <end position="168"/>
    </location>
</feature>
<protein>
    <submittedName>
        <fullName evidence="2">Uncharacterized protein</fullName>
    </submittedName>
</protein>
<accession>A0A9N8E112</accession>
<proteinExistence type="predicted"/>
<evidence type="ECO:0000313" key="3">
    <source>
        <dbReference type="Proteomes" id="UP001153069"/>
    </source>
</evidence>